<dbReference type="InterPro" id="IPR036097">
    <property type="entry name" value="HisK_dim/P_sf"/>
</dbReference>
<comment type="caution">
    <text evidence="16">The sequence shown here is derived from an EMBL/GenBank/DDBJ whole genome shotgun (WGS) entry which is preliminary data.</text>
</comment>
<dbReference type="SMART" id="SM00387">
    <property type="entry name" value="HATPase_c"/>
    <property type="match status" value="1"/>
</dbReference>
<keyword evidence="8 16" id="KW-0418">Kinase</keyword>
<evidence type="ECO:0000313" key="16">
    <source>
        <dbReference type="EMBL" id="RUM96768.1"/>
    </source>
</evidence>
<dbReference type="Pfam" id="PF08521">
    <property type="entry name" value="2CSK_N"/>
    <property type="match status" value="1"/>
</dbReference>
<keyword evidence="5" id="KW-0808">Transferase</keyword>
<feature type="transmembrane region" description="Helical" evidence="13">
    <location>
        <begin position="155"/>
        <end position="178"/>
    </location>
</feature>
<dbReference type="SUPFAM" id="SSF47384">
    <property type="entry name" value="Homodimeric domain of signal transducing histidine kinase"/>
    <property type="match status" value="1"/>
</dbReference>
<organism evidence="16 17">
    <name type="scientific">Borborobacter arsenicus</name>
    <dbReference type="NCBI Taxonomy" id="1851146"/>
    <lineage>
        <taxon>Bacteria</taxon>
        <taxon>Pseudomonadati</taxon>
        <taxon>Pseudomonadota</taxon>
        <taxon>Alphaproteobacteria</taxon>
        <taxon>Hyphomicrobiales</taxon>
        <taxon>Phyllobacteriaceae</taxon>
        <taxon>Borborobacter</taxon>
    </lineage>
</organism>
<evidence type="ECO:0000256" key="9">
    <source>
        <dbReference type="ARBA" id="ARBA00022840"/>
    </source>
</evidence>
<evidence type="ECO:0000256" key="13">
    <source>
        <dbReference type="SAM" id="Phobius"/>
    </source>
</evidence>
<keyword evidence="7" id="KW-0547">Nucleotide-binding</keyword>
<dbReference type="EMBL" id="RKST01000016">
    <property type="protein sequence ID" value="RUM96768.1"/>
    <property type="molecule type" value="Genomic_DNA"/>
</dbReference>
<keyword evidence="12 13" id="KW-0472">Membrane</keyword>
<sequence length="450" mass="48407">MNSMRARLLVILLLTTGAVWLSAAAWIYWSTQARVEQVLDARLREAARMVDSLITDHRIEIASAAEAIEGLDVERMTDEPYSHQLSCQIWSLAGSLVGRSEAAPRERLASSDDGFSQTAIDGETWRVYTVLNSERGVQVMVGDNLKVRQSLVNDVMTGTLLPMTLVLPVAGLLIWLSVQRGLRPLDRMAALLARRHANDLRPVDLPDAPGELRPALDAINGLFGRVASARDREKSFTAFAAHELKTPLAGLKTQAQIALASDDPKTSRHALEQIVSGVDRSSRMVRQLLDLAAADANEERDVAGAADAATVVRDAIRSVESLAARRNVGIEAQGLPDGKVACDRALATTALRNILENAILHSPAGETVRIAASTSDQKTLFRVEDGGPGMTEDDLAHARARFYRGTHHDGAGSGLGLAIVDTIMRRAGGSLTLANQEGAGFTATLHFPKA</sequence>
<evidence type="ECO:0000256" key="10">
    <source>
        <dbReference type="ARBA" id="ARBA00022989"/>
    </source>
</evidence>
<evidence type="ECO:0000256" key="4">
    <source>
        <dbReference type="ARBA" id="ARBA00022553"/>
    </source>
</evidence>
<dbReference type="InterPro" id="IPR036890">
    <property type="entry name" value="HATPase_C_sf"/>
</dbReference>
<dbReference type="GO" id="GO:0005524">
    <property type="term" value="F:ATP binding"/>
    <property type="evidence" value="ECO:0007669"/>
    <property type="project" value="UniProtKB-KW"/>
</dbReference>
<comment type="subcellular location">
    <subcellularLocation>
        <location evidence="2">Membrane</location>
        <topology evidence="2">Multi-pass membrane protein</topology>
    </subcellularLocation>
</comment>
<dbReference type="PROSITE" id="PS50885">
    <property type="entry name" value="HAMP"/>
    <property type="match status" value="1"/>
</dbReference>
<dbReference type="GO" id="GO:0005886">
    <property type="term" value="C:plasma membrane"/>
    <property type="evidence" value="ECO:0007669"/>
    <property type="project" value="TreeGrafter"/>
</dbReference>
<dbReference type="InterPro" id="IPR005467">
    <property type="entry name" value="His_kinase_dom"/>
</dbReference>
<evidence type="ECO:0000259" key="14">
    <source>
        <dbReference type="PROSITE" id="PS50109"/>
    </source>
</evidence>
<dbReference type="Pfam" id="PF02518">
    <property type="entry name" value="HATPase_c"/>
    <property type="match status" value="1"/>
</dbReference>
<keyword evidence="11" id="KW-0902">Two-component regulatory system</keyword>
<dbReference type="InterPro" id="IPR004358">
    <property type="entry name" value="Sig_transdc_His_kin-like_C"/>
</dbReference>
<keyword evidence="6 13" id="KW-0812">Transmembrane</keyword>
<dbReference type="CDD" id="cd00075">
    <property type="entry name" value="HATPase"/>
    <property type="match status" value="1"/>
</dbReference>
<dbReference type="PROSITE" id="PS50109">
    <property type="entry name" value="HIS_KIN"/>
    <property type="match status" value="1"/>
</dbReference>
<dbReference type="InterPro" id="IPR050428">
    <property type="entry name" value="TCS_sensor_his_kinase"/>
</dbReference>
<name>A0A432V3S5_9HYPH</name>
<evidence type="ECO:0000256" key="2">
    <source>
        <dbReference type="ARBA" id="ARBA00004141"/>
    </source>
</evidence>
<keyword evidence="17" id="KW-1185">Reference proteome</keyword>
<dbReference type="Gene3D" id="3.30.565.10">
    <property type="entry name" value="Histidine kinase-like ATPase, C-terminal domain"/>
    <property type="match status" value="1"/>
</dbReference>
<dbReference type="PANTHER" id="PTHR45436:SF14">
    <property type="entry name" value="SENSOR PROTEIN QSEC"/>
    <property type="match status" value="1"/>
</dbReference>
<dbReference type="InterPro" id="IPR003594">
    <property type="entry name" value="HATPase_dom"/>
</dbReference>
<proteinExistence type="predicted"/>
<keyword evidence="4" id="KW-0597">Phosphoprotein</keyword>
<dbReference type="OrthoDB" id="9809766at2"/>
<dbReference type="PRINTS" id="PR00344">
    <property type="entry name" value="BCTRLSENSOR"/>
</dbReference>
<keyword evidence="9" id="KW-0067">ATP-binding</keyword>
<protein>
    <recommendedName>
        <fullName evidence="3">histidine kinase</fullName>
        <ecNumber evidence="3">2.7.13.3</ecNumber>
    </recommendedName>
</protein>
<dbReference type="AlphaFoldDB" id="A0A432V3S5"/>
<dbReference type="InterPro" id="IPR003660">
    <property type="entry name" value="HAMP_dom"/>
</dbReference>
<feature type="domain" description="Histidine kinase" evidence="14">
    <location>
        <begin position="239"/>
        <end position="450"/>
    </location>
</feature>
<keyword evidence="10 13" id="KW-1133">Transmembrane helix</keyword>
<dbReference type="Pfam" id="PF00512">
    <property type="entry name" value="HisKA"/>
    <property type="match status" value="1"/>
</dbReference>
<dbReference type="Proteomes" id="UP000281647">
    <property type="component" value="Unassembled WGS sequence"/>
</dbReference>
<evidence type="ECO:0000259" key="15">
    <source>
        <dbReference type="PROSITE" id="PS50885"/>
    </source>
</evidence>
<dbReference type="Gene3D" id="1.10.287.130">
    <property type="match status" value="1"/>
</dbReference>
<dbReference type="GO" id="GO:0000155">
    <property type="term" value="F:phosphorelay sensor kinase activity"/>
    <property type="evidence" value="ECO:0007669"/>
    <property type="project" value="InterPro"/>
</dbReference>
<evidence type="ECO:0000256" key="6">
    <source>
        <dbReference type="ARBA" id="ARBA00022692"/>
    </source>
</evidence>
<dbReference type="SMART" id="SM00388">
    <property type="entry name" value="HisKA"/>
    <property type="match status" value="1"/>
</dbReference>
<comment type="catalytic activity">
    <reaction evidence="1">
        <text>ATP + protein L-histidine = ADP + protein N-phospho-L-histidine.</text>
        <dbReference type="EC" id="2.7.13.3"/>
    </reaction>
</comment>
<evidence type="ECO:0000256" key="12">
    <source>
        <dbReference type="ARBA" id="ARBA00023136"/>
    </source>
</evidence>
<evidence type="ECO:0000256" key="7">
    <source>
        <dbReference type="ARBA" id="ARBA00022741"/>
    </source>
</evidence>
<evidence type="ECO:0000256" key="11">
    <source>
        <dbReference type="ARBA" id="ARBA00023012"/>
    </source>
</evidence>
<evidence type="ECO:0000256" key="3">
    <source>
        <dbReference type="ARBA" id="ARBA00012438"/>
    </source>
</evidence>
<dbReference type="EC" id="2.7.13.3" evidence="3"/>
<dbReference type="CDD" id="cd00082">
    <property type="entry name" value="HisKA"/>
    <property type="match status" value="1"/>
</dbReference>
<evidence type="ECO:0000256" key="8">
    <source>
        <dbReference type="ARBA" id="ARBA00022777"/>
    </source>
</evidence>
<evidence type="ECO:0000256" key="5">
    <source>
        <dbReference type="ARBA" id="ARBA00022679"/>
    </source>
</evidence>
<feature type="domain" description="HAMP" evidence="15">
    <location>
        <begin position="179"/>
        <end position="231"/>
    </location>
</feature>
<gene>
    <name evidence="16" type="ORF">EET67_16170</name>
</gene>
<accession>A0A432V3S5</accession>
<dbReference type="InterPro" id="IPR003661">
    <property type="entry name" value="HisK_dim/P_dom"/>
</dbReference>
<dbReference type="PANTHER" id="PTHR45436">
    <property type="entry name" value="SENSOR HISTIDINE KINASE YKOH"/>
    <property type="match status" value="1"/>
</dbReference>
<evidence type="ECO:0000256" key="1">
    <source>
        <dbReference type="ARBA" id="ARBA00000085"/>
    </source>
</evidence>
<reference evidence="16 17" key="1">
    <citation type="submission" date="2018-11" db="EMBL/GenBank/DDBJ databases">
        <title>Pseudaminobacter arsenicus sp. nov., an arsenic-resistant bacterium isolated from arsenic-rich aquifers.</title>
        <authorList>
            <person name="Mu Y."/>
        </authorList>
    </citation>
    <scope>NUCLEOTIDE SEQUENCE [LARGE SCALE GENOMIC DNA]</scope>
    <source>
        <strain evidence="16 17">CB3</strain>
    </source>
</reference>
<evidence type="ECO:0000313" key="17">
    <source>
        <dbReference type="Proteomes" id="UP000281647"/>
    </source>
</evidence>
<dbReference type="InterPro" id="IPR013727">
    <property type="entry name" value="2CSK_N"/>
</dbReference>
<dbReference type="SUPFAM" id="SSF55874">
    <property type="entry name" value="ATPase domain of HSP90 chaperone/DNA topoisomerase II/histidine kinase"/>
    <property type="match status" value="1"/>
</dbReference>